<dbReference type="EMBL" id="JAHKSW010000014">
    <property type="protein sequence ID" value="KAG7323940.1"/>
    <property type="molecule type" value="Genomic_DNA"/>
</dbReference>
<dbReference type="Pfam" id="PF11107">
    <property type="entry name" value="FANCF"/>
    <property type="match status" value="1"/>
</dbReference>
<dbReference type="GO" id="GO:0036297">
    <property type="term" value="P:interstrand cross-link repair"/>
    <property type="evidence" value="ECO:0007669"/>
    <property type="project" value="InterPro"/>
</dbReference>
<comment type="caution">
    <text evidence="1">The sequence shown here is derived from an EMBL/GenBank/DDBJ whole genome shotgun (WGS) entry which is preliminary data.</text>
</comment>
<proteinExistence type="predicted"/>
<dbReference type="AlphaFoldDB" id="A0A9D3NMZ5"/>
<sequence>MEAVLQNLESSVELLAVSQTDMVTEWDGETVDRAFQWAQYCEHLHTRFLTNPSVRAALESRLRETNQLLAHTFAGHRCVTLSDLAQCRHRLLTGLLKNPATPHPVIKSLLDKFGLAEDAESDQRVDLSDLSACRSACKLLGDFTVNRKSDSGLSAGTHVHGMMLLQRVQAILSQPGNLDYATKLLNCLLEDSREGPDSLGALIAAALLSTDTTSENTAAQDFLLDWLEGHDGLLHSVCQSLPPELCTRLSQQWTKFRLAYWDSLKRSASFLEYDVSNGLWTQPCDSTVSFLTLTERVKFLWSSGSPLKDETEEWLVALKQADGDFEVKGLNEMEFFFFPFLAFLVLETMETCILSTVFPHIALRVACRDENTLSSSAVEGLHSQLSSQTHHSSSK</sequence>
<dbReference type="InterPro" id="IPR035428">
    <property type="entry name" value="FANCF"/>
</dbReference>
<name>A0A9D3NMZ5_9TELE</name>
<evidence type="ECO:0000313" key="2">
    <source>
        <dbReference type="Proteomes" id="UP000824219"/>
    </source>
</evidence>
<keyword evidence="2" id="KW-1185">Reference proteome</keyword>
<dbReference type="InterPro" id="IPR038505">
    <property type="entry name" value="FANCF_C_sf"/>
</dbReference>
<dbReference type="Gene3D" id="1.25.40.490">
    <property type="match status" value="1"/>
</dbReference>
<dbReference type="GO" id="GO:0043240">
    <property type="term" value="C:Fanconi anaemia nuclear complex"/>
    <property type="evidence" value="ECO:0007669"/>
    <property type="project" value="InterPro"/>
</dbReference>
<organism evidence="1 2">
    <name type="scientific">Hemibagrus wyckioides</name>
    <dbReference type="NCBI Taxonomy" id="337641"/>
    <lineage>
        <taxon>Eukaryota</taxon>
        <taxon>Metazoa</taxon>
        <taxon>Chordata</taxon>
        <taxon>Craniata</taxon>
        <taxon>Vertebrata</taxon>
        <taxon>Euteleostomi</taxon>
        <taxon>Actinopterygii</taxon>
        <taxon>Neopterygii</taxon>
        <taxon>Teleostei</taxon>
        <taxon>Ostariophysi</taxon>
        <taxon>Siluriformes</taxon>
        <taxon>Bagridae</taxon>
        <taxon>Hemibagrus</taxon>
    </lineage>
</organism>
<evidence type="ECO:0008006" key="3">
    <source>
        <dbReference type="Google" id="ProtNLM"/>
    </source>
</evidence>
<dbReference type="PANTHER" id="PTHR14449">
    <property type="entry name" value="FANCONI ANEMIA GROUP F PROTEIN FANCF"/>
    <property type="match status" value="1"/>
</dbReference>
<dbReference type="OrthoDB" id="6429998at2759"/>
<gene>
    <name evidence="1" type="ORF">KOW79_011956</name>
</gene>
<reference evidence="1 2" key="1">
    <citation type="submission" date="2021-06" db="EMBL/GenBank/DDBJ databases">
        <title>Chromosome-level genome assembly of the red-tail catfish (Hemibagrus wyckioides).</title>
        <authorList>
            <person name="Shao F."/>
        </authorList>
    </citation>
    <scope>NUCLEOTIDE SEQUENCE [LARGE SCALE GENOMIC DNA]</scope>
    <source>
        <strain evidence="1">EC202008001</strain>
        <tissue evidence="1">Blood</tissue>
    </source>
</reference>
<protein>
    <recommendedName>
        <fullName evidence="3">FA complementation group F</fullName>
    </recommendedName>
</protein>
<dbReference type="PANTHER" id="PTHR14449:SF2">
    <property type="entry name" value="FANCONI ANEMIA GROUP F PROTEIN"/>
    <property type="match status" value="1"/>
</dbReference>
<accession>A0A9D3NMZ5</accession>
<evidence type="ECO:0000313" key="1">
    <source>
        <dbReference type="EMBL" id="KAG7323940.1"/>
    </source>
</evidence>
<dbReference type="Proteomes" id="UP000824219">
    <property type="component" value="Linkage Group LG14"/>
</dbReference>